<dbReference type="RefSeq" id="WP_013611750.1">
    <property type="nucleotide sequence ID" value="NZ_JABWDG010000072.1"/>
</dbReference>
<dbReference type="EMBL" id="QRYW01000046">
    <property type="protein sequence ID" value="RGV19764.1"/>
    <property type="molecule type" value="Genomic_DNA"/>
</dbReference>
<evidence type="ECO:0000313" key="3">
    <source>
        <dbReference type="Proteomes" id="UP000283426"/>
    </source>
</evidence>
<evidence type="ECO:0008006" key="4">
    <source>
        <dbReference type="Google" id="ProtNLM"/>
    </source>
</evidence>
<gene>
    <name evidence="2" type="ORF">DWW24_17620</name>
    <name evidence="1" type="ORF">L0P03_12980</name>
</gene>
<dbReference type="AlphaFoldDB" id="A0A412W6K3"/>
<reference evidence="2 3" key="1">
    <citation type="submission" date="2018-08" db="EMBL/GenBank/DDBJ databases">
        <title>A genome reference for cultivated species of the human gut microbiota.</title>
        <authorList>
            <person name="Zou Y."/>
            <person name="Xue W."/>
            <person name="Luo G."/>
        </authorList>
    </citation>
    <scope>NUCLEOTIDE SEQUENCE [LARGE SCALE GENOMIC DNA]</scope>
    <source>
        <strain evidence="2 3">AF14-6AC</strain>
    </source>
</reference>
<dbReference type="Proteomes" id="UP001199750">
    <property type="component" value="Unassembled WGS sequence"/>
</dbReference>
<sequence>MDTESMPAWTLPELLVVMILSGLIFLALSEATDLVGRFTGYLTERWVRTEGELSACHRLDELISRTDSIAVQDAGLQLYCRDTSLAVLQVSDSLLCCDYRNRKDTLLCCVEKMMLRGDTLILQLCLPQGKIRYRWNIHKTVWP</sequence>
<reference evidence="1" key="2">
    <citation type="submission" date="2022-01" db="EMBL/GenBank/DDBJ databases">
        <title>Collection of gut derived symbiotic bacterial strains cultured from healthy donors.</title>
        <authorList>
            <person name="Lin H."/>
            <person name="Kohout C."/>
            <person name="Waligurski E."/>
            <person name="Pamer E.G."/>
        </authorList>
    </citation>
    <scope>NUCLEOTIDE SEQUENCE</scope>
    <source>
        <strain evidence="1">DFI.1.149</strain>
    </source>
</reference>
<protein>
    <recommendedName>
        <fullName evidence="4">Prepilin-type N-terminal cleavage/methylation domain-containing protein</fullName>
    </recommendedName>
</protein>
<dbReference type="GeneID" id="61274737"/>
<organism evidence="2 3">
    <name type="scientific">Odoribacter splanchnicus</name>
    <dbReference type="NCBI Taxonomy" id="28118"/>
    <lineage>
        <taxon>Bacteria</taxon>
        <taxon>Pseudomonadati</taxon>
        <taxon>Bacteroidota</taxon>
        <taxon>Bacteroidia</taxon>
        <taxon>Bacteroidales</taxon>
        <taxon>Odoribacteraceae</taxon>
        <taxon>Odoribacter</taxon>
    </lineage>
</organism>
<dbReference type="Proteomes" id="UP000283426">
    <property type="component" value="Unassembled WGS sequence"/>
</dbReference>
<evidence type="ECO:0000313" key="1">
    <source>
        <dbReference type="EMBL" id="MCG4960756.1"/>
    </source>
</evidence>
<accession>A0A412W6K3</accession>
<proteinExistence type="predicted"/>
<dbReference type="EMBL" id="JAKNDN010000025">
    <property type="protein sequence ID" value="MCG4960756.1"/>
    <property type="molecule type" value="Genomic_DNA"/>
</dbReference>
<comment type="caution">
    <text evidence="2">The sequence shown here is derived from an EMBL/GenBank/DDBJ whole genome shotgun (WGS) entry which is preliminary data.</text>
</comment>
<name>A0A412W6K3_9BACT</name>
<evidence type="ECO:0000313" key="2">
    <source>
        <dbReference type="EMBL" id="RGV19764.1"/>
    </source>
</evidence>